<protein>
    <submittedName>
        <fullName evidence="2">Uncharacterized protein</fullName>
    </submittedName>
</protein>
<comment type="caution">
    <text evidence="2">The sequence shown here is derived from an EMBL/GenBank/DDBJ whole genome shotgun (WGS) entry which is preliminary data.</text>
</comment>
<reference evidence="2" key="1">
    <citation type="journal article" date="2022" name="Int. J. Mol. Sci.">
        <title>Draft Genome of Tanacetum Coccineum: Genomic Comparison of Closely Related Tanacetum-Family Plants.</title>
        <authorList>
            <person name="Yamashiro T."/>
            <person name="Shiraishi A."/>
            <person name="Nakayama K."/>
            <person name="Satake H."/>
        </authorList>
    </citation>
    <scope>NUCLEOTIDE SEQUENCE</scope>
</reference>
<evidence type="ECO:0000256" key="1">
    <source>
        <dbReference type="SAM" id="MobiDB-lite"/>
    </source>
</evidence>
<gene>
    <name evidence="2" type="ORF">Tco_1017907</name>
</gene>
<proteinExistence type="predicted"/>
<dbReference type="EMBL" id="BQNB010017713">
    <property type="protein sequence ID" value="GJT66427.1"/>
    <property type="molecule type" value="Genomic_DNA"/>
</dbReference>
<keyword evidence="3" id="KW-1185">Reference proteome</keyword>
<feature type="region of interest" description="Disordered" evidence="1">
    <location>
        <begin position="127"/>
        <end position="159"/>
    </location>
</feature>
<sequence length="313" mass="36300">MFQPSTLQFSRGRISIWDYKNGTLFGHTDYPIWAVYSKGNFLKGNNGYDRFQRSSGVNYDYGAGGFNERCKSESLWSDVKAACQHPLQRMWHSFTENTSSLMMNRLGLTKPKSSAIVVTRHGILLENANPRNQDSRRRDAWNTGNKEKDNGRRSGKQEDSKALVTLDGECVDWTSHSEDEQENYAFMACNSSGNWPTCADIKTLMVACCFWRNVKMRDKKNKVLFTDFECLVLFSEFKLPDENQVLLRIPRQNNMYSFNPENIVPSGGLACLIENATIDESNKWHRKIAFYFMDNQLLFRCRFPKRYLYNNNP</sequence>
<dbReference type="Proteomes" id="UP001151760">
    <property type="component" value="Unassembled WGS sequence"/>
</dbReference>
<feature type="compositionally biased region" description="Basic and acidic residues" evidence="1">
    <location>
        <begin position="133"/>
        <end position="159"/>
    </location>
</feature>
<reference evidence="2" key="2">
    <citation type="submission" date="2022-01" db="EMBL/GenBank/DDBJ databases">
        <authorList>
            <person name="Yamashiro T."/>
            <person name="Shiraishi A."/>
            <person name="Satake H."/>
            <person name="Nakayama K."/>
        </authorList>
    </citation>
    <scope>NUCLEOTIDE SEQUENCE</scope>
</reference>
<evidence type="ECO:0000313" key="3">
    <source>
        <dbReference type="Proteomes" id="UP001151760"/>
    </source>
</evidence>
<name>A0ABQ5FVF1_9ASTR</name>
<accession>A0ABQ5FVF1</accession>
<evidence type="ECO:0000313" key="2">
    <source>
        <dbReference type="EMBL" id="GJT66427.1"/>
    </source>
</evidence>
<organism evidence="2 3">
    <name type="scientific">Tanacetum coccineum</name>
    <dbReference type="NCBI Taxonomy" id="301880"/>
    <lineage>
        <taxon>Eukaryota</taxon>
        <taxon>Viridiplantae</taxon>
        <taxon>Streptophyta</taxon>
        <taxon>Embryophyta</taxon>
        <taxon>Tracheophyta</taxon>
        <taxon>Spermatophyta</taxon>
        <taxon>Magnoliopsida</taxon>
        <taxon>eudicotyledons</taxon>
        <taxon>Gunneridae</taxon>
        <taxon>Pentapetalae</taxon>
        <taxon>asterids</taxon>
        <taxon>campanulids</taxon>
        <taxon>Asterales</taxon>
        <taxon>Asteraceae</taxon>
        <taxon>Asteroideae</taxon>
        <taxon>Anthemideae</taxon>
        <taxon>Anthemidinae</taxon>
        <taxon>Tanacetum</taxon>
    </lineage>
</organism>